<dbReference type="OrthoDB" id="1928183at2759"/>
<comment type="caution">
    <text evidence="4">The sequence shown here is derived from an EMBL/GenBank/DDBJ whole genome shotgun (WGS) entry which is preliminary data.</text>
</comment>
<dbReference type="AlphaFoldDB" id="A0A8K0H513"/>
<protein>
    <recommendedName>
        <fullName evidence="3">FAF domain-containing protein</fullName>
    </recommendedName>
</protein>
<feature type="domain" description="FAF" evidence="3">
    <location>
        <begin position="169"/>
        <end position="227"/>
    </location>
</feature>
<organism evidence="4 5">
    <name type="scientific">Rhamnella rubrinervis</name>
    <dbReference type="NCBI Taxonomy" id="2594499"/>
    <lineage>
        <taxon>Eukaryota</taxon>
        <taxon>Viridiplantae</taxon>
        <taxon>Streptophyta</taxon>
        <taxon>Embryophyta</taxon>
        <taxon>Tracheophyta</taxon>
        <taxon>Spermatophyta</taxon>
        <taxon>Magnoliopsida</taxon>
        <taxon>eudicotyledons</taxon>
        <taxon>Gunneridae</taxon>
        <taxon>Pentapetalae</taxon>
        <taxon>rosids</taxon>
        <taxon>fabids</taxon>
        <taxon>Rosales</taxon>
        <taxon>Rhamnaceae</taxon>
        <taxon>rhamnoid group</taxon>
        <taxon>Rhamneae</taxon>
        <taxon>Rhamnella</taxon>
    </lineage>
</organism>
<feature type="compositionally biased region" description="Polar residues" evidence="2">
    <location>
        <begin position="288"/>
        <end position="297"/>
    </location>
</feature>
<comment type="similarity">
    <text evidence="1">Belongs to the fantastic four family.</text>
</comment>
<evidence type="ECO:0000313" key="5">
    <source>
        <dbReference type="Proteomes" id="UP000796880"/>
    </source>
</evidence>
<dbReference type="PANTHER" id="PTHR33155:SF75">
    <property type="entry name" value="OS02G0750800 PROTEIN"/>
    <property type="match status" value="1"/>
</dbReference>
<feature type="compositionally biased region" description="Low complexity" evidence="2">
    <location>
        <begin position="103"/>
        <end position="123"/>
    </location>
</feature>
<dbReference type="InterPro" id="IPR021410">
    <property type="entry name" value="FAF"/>
</dbReference>
<feature type="region of interest" description="Disordered" evidence="2">
    <location>
        <begin position="267"/>
        <end position="297"/>
    </location>
</feature>
<feature type="region of interest" description="Disordered" evidence="2">
    <location>
        <begin position="56"/>
        <end position="76"/>
    </location>
</feature>
<feature type="region of interest" description="Disordered" evidence="2">
    <location>
        <begin position="91"/>
        <end position="124"/>
    </location>
</feature>
<reference evidence="4" key="1">
    <citation type="submission" date="2020-03" db="EMBL/GenBank/DDBJ databases">
        <title>A high-quality chromosome-level genome assembly of a woody plant with both climbing and erect habits, Rhamnella rubrinervis.</title>
        <authorList>
            <person name="Lu Z."/>
            <person name="Yang Y."/>
            <person name="Zhu X."/>
            <person name="Sun Y."/>
        </authorList>
    </citation>
    <scope>NUCLEOTIDE SEQUENCE</scope>
    <source>
        <strain evidence="4">BYM</strain>
        <tissue evidence="4">Leaf</tissue>
    </source>
</reference>
<evidence type="ECO:0000256" key="2">
    <source>
        <dbReference type="SAM" id="MobiDB-lite"/>
    </source>
</evidence>
<dbReference type="Pfam" id="PF11250">
    <property type="entry name" value="FAF"/>
    <property type="match status" value="1"/>
</dbReference>
<accession>A0A8K0H513</accession>
<proteinExistence type="inferred from homology"/>
<evidence type="ECO:0000259" key="3">
    <source>
        <dbReference type="Pfam" id="PF11250"/>
    </source>
</evidence>
<evidence type="ECO:0000256" key="1">
    <source>
        <dbReference type="ARBA" id="ARBA00008690"/>
    </source>
</evidence>
<dbReference type="EMBL" id="VOIH02000005">
    <property type="protein sequence ID" value="KAF3445758.1"/>
    <property type="molecule type" value="Genomic_DNA"/>
</dbReference>
<sequence>MEFLNNQGLFCKAKSIVVSLAEIILWASGLASTMQTPNESQALENLKPGLKTLVHSQKEENPSGKTSHRPPLPPPEKIFHSYMASKSSVLWTTTSSSPPPPSSTCSSTMLDSLSSSSSSSSLTMGELIGSESGVYISSIDVEQILENQTSYSSRIHGKYRNRRNATKKQYPPPIPSLARTGNLPGRMPWVLTRDYTTDGRLVMKGVRVKRHEFFHAHRENGRLILKLIPLDDVIKDFFDTSGEKVEEEEDLELEDYIQSVVQEDMGKEKIVTEQEEESESDAKDENNVPESYSENIGSNKTMGKFPKCYTYANGMFMDSSKSFCNKGGKVHERPRHTFLDQSTSAPISPIASII</sequence>
<dbReference type="Proteomes" id="UP000796880">
    <property type="component" value="Unassembled WGS sequence"/>
</dbReference>
<dbReference type="PANTHER" id="PTHR33155">
    <property type="entry name" value="FANTASTIC FOUR-LIKE PROTEIN (DUF3049)"/>
    <property type="match status" value="1"/>
</dbReference>
<keyword evidence="5" id="KW-1185">Reference proteome</keyword>
<gene>
    <name evidence="4" type="ORF">FNV43_RR10935</name>
</gene>
<name>A0A8K0H513_9ROSA</name>
<feature type="region of interest" description="Disordered" evidence="2">
    <location>
        <begin position="160"/>
        <end position="181"/>
    </location>
</feature>
<evidence type="ECO:0000313" key="4">
    <source>
        <dbReference type="EMBL" id="KAF3445758.1"/>
    </source>
</evidence>
<dbReference type="InterPro" id="IPR046431">
    <property type="entry name" value="FAF_dom"/>
</dbReference>